<feature type="compositionally biased region" description="Basic and acidic residues" evidence="3">
    <location>
        <begin position="610"/>
        <end position="621"/>
    </location>
</feature>
<keyword evidence="2" id="KW-0547">Nucleotide-binding</keyword>
<feature type="compositionally biased region" description="Basic and acidic residues" evidence="3">
    <location>
        <begin position="436"/>
        <end position="448"/>
    </location>
</feature>
<feature type="compositionally biased region" description="Low complexity" evidence="3">
    <location>
        <begin position="793"/>
        <end position="803"/>
    </location>
</feature>
<comment type="caution">
    <text evidence="5">The sequence shown here is derived from an EMBL/GenBank/DDBJ whole genome shotgun (WGS) entry which is preliminary data.</text>
</comment>
<feature type="compositionally biased region" description="Low complexity" evidence="3">
    <location>
        <begin position="638"/>
        <end position="652"/>
    </location>
</feature>
<dbReference type="Proteomes" id="UP001055712">
    <property type="component" value="Unassembled WGS sequence"/>
</dbReference>
<feature type="compositionally biased region" description="Basic and acidic residues" evidence="3">
    <location>
        <begin position="524"/>
        <end position="567"/>
    </location>
</feature>
<dbReference type="PANTHER" id="PTHR11909">
    <property type="entry name" value="CASEIN KINASE-RELATED"/>
    <property type="match status" value="1"/>
</dbReference>
<feature type="binding site" evidence="2">
    <location>
        <position position="47"/>
    </location>
    <ligand>
        <name>ATP</name>
        <dbReference type="ChEBI" id="CHEBI:30616"/>
    </ligand>
</feature>
<feature type="domain" description="Protein kinase" evidence="4">
    <location>
        <begin position="18"/>
        <end position="302"/>
    </location>
</feature>
<keyword evidence="2" id="KW-0067">ATP-binding</keyword>
<dbReference type="OrthoDB" id="5979581at2759"/>
<name>A0A9D4TN89_CHLVU</name>
<feature type="region of interest" description="Disordered" evidence="3">
    <location>
        <begin position="790"/>
        <end position="816"/>
    </location>
</feature>
<feature type="compositionally biased region" description="Low complexity" evidence="3">
    <location>
        <begin position="393"/>
        <end position="409"/>
    </location>
</feature>
<dbReference type="GO" id="GO:0005524">
    <property type="term" value="F:ATP binding"/>
    <property type="evidence" value="ECO:0007669"/>
    <property type="project" value="UniProtKB-UniRule"/>
</dbReference>
<dbReference type="PROSITE" id="PS50011">
    <property type="entry name" value="PROTEIN_KINASE_DOM"/>
    <property type="match status" value="1"/>
</dbReference>
<evidence type="ECO:0000256" key="2">
    <source>
        <dbReference type="PROSITE-ProRule" id="PRU10141"/>
    </source>
</evidence>
<feature type="compositionally biased region" description="Basic and acidic residues" evidence="3">
    <location>
        <begin position="805"/>
        <end position="816"/>
    </location>
</feature>
<dbReference type="InterPro" id="IPR011009">
    <property type="entry name" value="Kinase-like_dom_sf"/>
</dbReference>
<proteinExistence type="inferred from homology"/>
<feature type="region of interest" description="Disordered" evidence="3">
    <location>
        <begin position="234"/>
        <end position="287"/>
    </location>
</feature>
<dbReference type="AlphaFoldDB" id="A0A9D4TN89"/>
<reference evidence="5" key="2">
    <citation type="submission" date="2020-11" db="EMBL/GenBank/DDBJ databases">
        <authorList>
            <person name="Cecchin M."/>
            <person name="Marcolungo L."/>
            <person name="Rossato M."/>
            <person name="Girolomoni L."/>
            <person name="Cosentino E."/>
            <person name="Cuine S."/>
            <person name="Li-Beisson Y."/>
            <person name="Delledonne M."/>
            <person name="Ballottari M."/>
        </authorList>
    </citation>
    <scope>NUCLEOTIDE SEQUENCE</scope>
    <source>
        <strain evidence="5">211/11P</strain>
        <tissue evidence="5">Whole cell</tissue>
    </source>
</reference>
<protein>
    <recommendedName>
        <fullName evidence="4">Protein kinase domain-containing protein</fullName>
    </recommendedName>
</protein>
<feature type="compositionally biased region" description="Low complexity" evidence="3">
    <location>
        <begin position="262"/>
        <end position="274"/>
    </location>
</feature>
<feature type="region of interest" description="Disordered" evidence="3">
    <location>
        <begin position="344"/>
        <end position="657"/>
    </location>
</feature>
<keyword evidence="6" id="KW-1185">Reference proteome</keyword>
<accession>A0A9D4TN89</accession>
<evidence type="ECO:0000259" key="4">
    <source>
        <dbReference type="PROSITE" id="PS50011"/>
    </source>
</evidence>
<dbReference type="Gene3D" id="1.10.510.10">
    <property type="entry name" value="Transferase(Phosphotransferase) domain 1"/>
    <property type="match status" value="1"/>
</dbReference>
<sequence>MPVLMQGEKLEGQEGGRWEVVKKIGEGQFSEVYLVLELGSQDERALKIEKTSRVRTVKAEYKILQRLQDKCRQSVRVYECGEYPCPGPTSRFFMVMDLLGCNLAHVRRTALPEGQADPQTALVVGSSMLRALEEVHAQGFIHRDVKPANFCAKRGTEGTPSKVTWTLVDFGLAKQYMTDQGVLLDARPEASFRGSSTYASVNCHEGQDQSRRDDLWGWLYCLVELLDGTLPWRAERDAPPGGGTWAGGEVAAQLLPSPPQDGQPGPLQGQQQAGAGTGALRRDEEKEQIRQSKLQCLQQPQLLFSTMPCPQAVVEISAYLQRLGFADKPDYQWLRGRLLKLGDEGEAQAGPPPPQLAAEPATTNGVGRHGEEAVARQAPAERGSAQPQLGPEGAAAAGVSGADGASRDGQPPVQQQKQEEQQQQEGVDAPGLSKQRSRDRDRDRDRSKSRSRARSRSRGGDRERDGRGWEDGSRDGDRGRAQRGGTRELSSSRGRRSRSRGRRSRSRSREPRRRSRSRSRSRSRQRDGGRERRERPRDRERERDGARASRRSRSPERSRERDLERPARNRRQRFGRQRSQEQRGGGARSSEGVQRRGGTRSRSRTPLQQRADRGGRDRDRGGGAGGRQQRRREERASDVPAASPDAAAATGAARDHGATPAAAFLEHLPAPHGIGGAAEPALPLSGDAAAEPLAAAGRAGGTAYSADRHAQYRDLLEYVFALRHGALSVPAAAACRQLRGLEPSEAAGVLCWLLDELATATDPQHLPAVSAFCEELSAFAAGTAKRCLERAQQRGQQQQQPEPQQEERRQQEEGGR</sequence>
<evidence type="ECO:0000256" key="3">
    <source>
        <dbReference type="SAM" id="MobiDB-lite"/>
    </source>
</evidence>
<feature type="compositionally biased region" description="Basic residues" evidence="3">
    <location>
        <begin position="493"/>
        <end position="523"/>
    </location>
</feature>
<dbReference type="PROSITE" id="PS00107">
    <property type="entry name" value="PROTEIN_KINASE_ATP"/>
    <property type="match status" value="1"/>
</dbReference>
<organism evidence="5 6">
    <name type="scientific">Chlorella vulgaris</name>
    <name type="common">Green alga</name>
    <dbReference type="NCBI Taxonomy" id="3077"/>
    <lineage>
        <taxon>Eukaryota</taxon>
        <taxon>Viridiplantae</taxon>
        <taxon>Chlorophyta</taxon>
        <taxon>core chlorophytes</taxon>
        <taxon>Trebouxiophyceae</taxon>
        <taxon>Chlorellales</taxon>
        <taxon>Chlorellaceae</taxon>
        <taxon>Chlorella clade</taxon>
        <taxon>Chlorella</taxon>
    </lineage>
</organism>
<feature type="compositionally biased region" description="Low complexity" evidence="3">
    <location>
        <begin position="483"/>
        <end position="492"/>
    </location>
</feature>
<dbReference type="SUPFAM" id="SSF56112">
    <property type="entry name" value="Protein kinase-like (PK-like)"/>
    <property type="match status" value="1"/>
</dbReference>
<evidence type="ECO:0000313" key="6">
    <source>
        <dbReference type="Proteomes" id="UP001055712"/>
    </source>
</evidence>
<dbReference type="InterPro" id="IPR017441">
    <property type="entry name" value="Protein_kinase_ATP_BS"/>
</dbReference>
<dbReference type="GO" id="GO:0004672">
    <property type="term" value="F:protein kinase activity"/>
    <property type="evidence" value="ECO:0007669"/>
    <property type="project" value="InterPro"/>
</dbReference>
<evidence type="ECO:0000256" key="1">
    <source>
        <dbReference type="ARBA" id="ARBA00005926"/>
    </source>
</evidence>
<dbReference type="SMART" id="SM00220">
    <property type="entry name" value="S_TKc"/>
    <property type="match status" value="1"/>
</dbReference>
<dbReference type="Pfam" id="PF00069">
    <property type="entry name" value="Pkinase"/>
    <property type="match status" value="1"/>
</dbReference>
<comment type="similarity">
    <text evidence="1">Belongs to the protein kinase superfamily. CK1 Ser/Thr protein kinase family. Casein kinase I subfamily.</text>
</comment>
<dbReference type="EMBL" id="SIDB01000008">
    <property type="protein sequence ID" value="KAI3429645.1"/>
    <property type="molecule type" value="Genomic_DNA"/>
</dbReference>
<reference evidence="5" key="1">
    <citation type="journal article" date="2019" name="Plant J.">
        <title>Chlorella vulgaris genome assembly and annotation reveals the molecular basis for metabolic acclimation to high light conditions.</title>
        <authorList>
            <person name="Cecchin M."/>
            <person name="Marcolungo L."/>
            <person name="Rossato M."/>
            <person name="Girolomoni L."/>
            <person name="Cosentino E."/>
            <person name="Cuine S."/>
            <person name="Li-Beisson Y."/>
            <person name="Delledonne M."/>
            <person name="Ballottari M."/>
        </authorList>
    </citation>
    <scope>NUCLEOTIDE SEQUENCE</scope>
    <source>
        <strain evidence="5">211/11P</strain>
    </source>
</reference>
<evidence type="ECO:0000313" key="5">
    <source>
        <dbReference type="EMBL" id="KAI3429645.1"/>
    </source>
</evidence>
<feature type="compositionally biased region" description="Basic and acidic residues" evidence="3">
    <location>
        <begin position="458"/>
        <end position="480"/>
    </location>
</feature>
<dbReference type="InterPro" id="IPR000719">
    <property type="entry name" value="Prot_kinase_dom"/>
</dbReference>
<dbReference type="InterPro" id="IPR050235">
    <property type="entry name" value="CK1_Ser-Thr_kinase"/>
</dbReference>
<gene>
    <name evidence="5" type="ORF">D9Q98_005731</name>
</gene>